<name>A0A4P9XP60_9FUNG</name>
<feature type="transmembrane region" description="Helical" evidence="2">
    <location>
        <begin position="51"/>
        <end position="68"/>
    </location>
</feature>
<evidence type="ECO:0000313" key="3">
    <source>
        <dbReference type="EMBL" id="RKP07783.1"/>
    </source>
</evidence>
<evidence type="ECO:0000256" key="2">
    <source>
        <dbReference type="SAM" id="Phobius"/>
    </source>
</evidence>
<keyword evidence="4" id="KW-1185">Reference proteome</keyword>
<feature type="transmembrane region" description="Helical" evidence="2">
    <location>
        <begin position="155"/>
        <end position="177"/>
    </location>
</feature>
<reference evidence="4" key="1">
    <citation type="journal article" date="2018" name="Nat. Microbiol.">
        <title>Leveraging single-cell genomics to expand the fungal tree of life.</title>
        <authorList>
            <person name="Ahrendt S.R."/>
            <person name="Quandt C.A."/>
            <person name="Ciobanu D."/>
            <person name="Clum A."/>
            <person name="Salamov A."/>
            <person name="Andreopoulos B."/>
            <person name="Cheng J.F."/>
            <person name="Woyke T."/>
            <person name="Pelin A."/>
            <person name="Henrissat B."/>
            <person name="Reynolds N.K."/>
            <person name="Benny G.L."/>
            <person name="Smith M.E."/>
            <person name="James T.Y."/>
            <person name="Grigoriev I.V."/>
        </authorList>
    </citation>
    <scope>NUCLEOTIDE SEQUENCE [LARGE SCALE GENOMIC DNA]</scope>
    <source>
        <strain evidence="4">RSA 1356</strain>
    </source>
</reference>
<dbReference type="EMBL" id="KZ992673">
    <property type="protein sequence ID" value="RKP07783.1"/>
    <property type="molecule type" value="Genomic_DNA"/>
</dbReference>
<dbReference type="AlphaFoldDB" id="A0A4P9XP60"/>
<feature type="transmembrane region" description="Helical" evidence="2">
    <location>
        <begin position="115"/>
        <end position="135"/>
    </location>
</feature>
<proteinExistence type="predicted"/>
<keyword evidence="2" id="KW-0812">Transmembrane</keyword>
<accession>A0A4P9XP60</accession>
<organism evidence="3 4">
    <name type="scientific">Thamnocephalis sphaerospora</name>
    <dbReference type="NCBI Taxonomy" id="78915"/>
    <lineage>
        <taxon>Eukaryota</taxon>
        <taxon>Fungi</taxon>
        <taxon>Fungi incertae sedis</taxon>
        <taxon>Zoopagomycota</taxon>
        <taxon>Zoopagomycotina</taxon>
        <taxon>Zoopagomycetes</taxon>
        <taxon>Zoopagales</taxon>
        <taxon>Sigmoideomycetaceae</taxon>
        <taxon>Thamnocephalis</taxon>
    </lineage>
</organism>
<feature type="region of interest" description="Disordered" evidence="1">
    <location>
        <begin position="245"/>
        <end position="268"/>
    </location>
</feature>
<evidence type="ECO:0000256" key="1">
    <source>
        <dbReference type="SAM" id="MobiDB-lite"/>
    </source>
</evidence>
<feature type="transmembrane region" description="Helical" evidence="2">
    <location>
        <begin position="20"/>
        <end position="39"/>
    </location>
</feature>
<feature type="transmembrane region" description="Helical" evidence="2">
    <location>
        <begin position="74"/>
        <end position="94"/>
    </location>
</feature>
<sequence>MSDHDVAHASASTATLAYSRPLLIVMASLFGALVLVHLFRFWQTRTRAHGFLAVVLLLPIIEFALASAGRDATYLAPFATLLSIMVPIMLLAIWTRSMRDRVASTNATIVRVCTYTCFTFLFIAAVMMTVANGYVSQHGSEDVPGRFDIVWLVGVGLHMAGMAQLLGASVWLQFAIVDDSFSGRNTKRLQILRLSAIFSLYLLAAIGHLTVLTALYVAPYFLANILLVLTRHAITGFEFTPEESIQRGRTQTQSTYEKPPVSPRSVNSRKLSQVTVCLSSPPSSPLSANFSDIA</sequence>
<feature type="transmembrane region" description="Helical" evidence="2">
    <location>
        <begin position="198"/>
        <end position="222"/>
    </location>
</feature>
<dbReference type="Proteomes" id="UP000271241">
    <property type="component" value="Unassembled WGS sequence"/>
</dbReference>
<evidence type="ECO:0008006" key="5">
    <source>
        <dbReference type="Google" id="ProtNLM"/>
    </source>
</evidence>
<protein>
    <recommendedName>
        <fullName evidence="5">Integral membrane protein</fullName>
    </recommendedName>
</protein>
<keyword evidence="2" id="KW-0472">Membrane</keyword>
<evidence type="ECO:0000313" key="4">
    <source>
        <dbReference type="Proteomes" id="UP000271241"/>
    </source>
</evidence>
<feature type="compositionally biased region" description="Polar residues" evidence="1">
    <location>
        <begin position="247"/>
        <end position="256"/>
    </location>
</feature>
<gene>
    <name evidence="3" type="ORF">THASP1DRAFT_30401</name>
</gene>
<keyword evidence="2" id="KW-1133">Transmembrane helix</keyword>